<feature type="signal peptide" evidence="1">
    <location>
        <begin position="1"/>
        <end position="18"/>
    </location>
</feature>
<evidence type="ECO:0000313" key="4">
    <source>
        <dbReference type="WormBase" id="Y38E10A.7"/>
    </source>
</evidence>
<name>Q9NAK4_CAEEL</name>
<dbReference type="InterPro" id="IPR002918">
    <property type="entry name" value="Lipase_EstA/Esterase_EstB"/>
</dbReference>
<dbReference type="PaxDb" id="6239-Y38E10A.7"/>
<dbReference type="SUPFAM" id="SSF53474">
    <property type="entry name" value="alpha/beta-Hydrolases"/>
    <property type="match status" value="1"/>
</dbReference>
<keyword evidence="3" id="KW-1185">Reference proteome</keyword>
<dbReference type="CTD" id="174895"/>
<protein>
    <submittedName>
        <fullName evidence="2">LIPaSe related</fullName>
    </submittedName>
</protein>
<dbReference type="Pfam" id="PF01674">
    <property type="entry name" value="Lipase_2"/>
    <property type="match status" value="1"/>
</dbReference>
<dbReference type="GeneID" id="174895"/>
<dbReference type="WormBase" id="Y38E10A.7">
    <property type="protein sequence ID" value="CE21587"/>
    <property type="gene ID" value="WBGene00012585"/>
    <property type="gene designation" value="lips-15"/>
</dbReference>
<feature type="chain" id="PRO_5004335382" evidence="1">
    <location>
        <begin position="19"/>
        <end position="286"/>
    </location>
</feature>
<dbReference type="KEGG" id="cel:CELE_Y38E10A.7"/>
<dbReference type="PhylomeDB" id="Q9NAK4"/>
<dbReference type="Bgee" id="WBGene00012585">
    <property type="expression patterns" value="Expressed in adult organism and 1 other cell type or tissue"/>
</dbReference>
<dbReference type="SMR" id="Q9NAK4"/>
<dbReference type="ESTHER" id="caeel-Y38E10A.7">
    <property type="family name" value="Lipase_2"/>
</dbReference>
<keyword evidence="5" id="KW-1267">Proteomics identification</keyword>
<dbReference type="AlphaFoldDB" id="Q9NAK4"/>
<dbReference type="GO" id="GO:0016042">
    <property type="term" value="P:lipid catabolic process"/>
    <property type="evidence" value="ECO:0000318"/>
    <property type="project" value="GO_Central"/>
</dbReference>
<organism evidence="2 3">
    <name type="scientific">Caenorhabditis elegans</name>
    <dbReference type="NCBI Taxonomy" id="6239"/>
    <lineage>
        <taxon>Eukaryota</taxon>
        <taxon>Metazoa</taxon>
        <taxon>Ecdysozoa</taxon>
        <taxon>Nematoda</taxon>
        <taxon>Chromadorea</taxon>
        <taxon>Rhabditida</taxon>
        <taxon>Rhabditina</taxon>
        <taxon>Rhabditomorpha</taxon>
        <taxon>Rhabditoidea</taxon>
        <taxon>Rhabditidae</taxon>
        <taxon>Peloderinae</taxon>
        <taxon>Caenorhabditis</taxon>
    </lineage>
</organism>
<dbReference type="Proteomes" id="UP000001940">
    <property type="component" value="Chromosome II"/>
</dbReference>
<dbReference type="Gene3D" id="3.40.50.1820">
    <property type="entry name" value="alpha/beta hydrolase"/>
    <property type="match status" value="1"/>
</dbReference>
<dbReference type="RefSeq" id="NP_496690.1">
    <property type="nucleotide sequence ID" value="NM_064289.5"/>
</dbReference>
<dbReference type="InParanoid" id="Q9NAK4"/>
<dbReference type="HOGENOM" id="CLU_049494_0_0_1"/>
<dbReference type="FunCoup" id="Q9NAK4">
    <property type="interactions" value="3"/>
</dbReference>
<sequence length="286" mass="29877">MAVSTVLLVAALLSTATADFSPSFRAFIQTTYGSATLNALARTDLGAAGSYGGGLHDGLSPTTRTPVILVHGTTNSAGTFAPQAAYFRANGWSEETVYATTYGDAGVTTATNVKMLCEYVQQIRNMIIAVNAFTQQKVNVIGYSMGSPIARKAILGGKCAENTVQLGAPLTSIIETYISVAGANRGTSLCDILFAPLVVPTCNTKNGLKCSSDFLTDIRSVSAYEGQYIFSIYGPSDDKVGFNTVCGRVSRIDGATAEKDNVPGNHDAIIANTVGATADLLTNHAF</sequence>
<dbReference type="UCSC" id="Y38E10A.7">
    <property type="organism name" value="c. elegans"/>
</dbReference>
<dbReference type="PeptideAtlas" id="Q9NAK4"/>
<keyword evidence="1" id="KW-0732">Signal</keyword>
<accession>Q9NAK4</accession>
<dbReference type="AGR" id="WB:WBGene00012585"/>
<dbReference type="OrthoDB" id="5853720at2759"/>
<dbReference type="EMBL" id="BX284602">
    <property type="protein sequence ID" value="CAB54398.1"/>
    <property type="molecule type" value="Genomic_DNA"/>
</dbReference>
<proteinExistence type="evidence at protein level"/>
<dbReference type="STRING" id="6239.Y38E10A.7.1"/>
<dbReference type="FunFam" id="3.40.50.1820:FF:000377">
    <property type="entry name" value="LIPaSe related"/>
    <property type="match status" value="1"/>
</dbReference>
<dbReference type="eggNOG" id="ENOG502SK28">
    <property type="taxonomic scope" value="Eukaryota"/>
</dbReference>
<gene>
    <name evidence="2 4" type="primary">lips-15</name>
    <name evidence="2" type="ORF">CELE_Y38E10A.7</name>
    <name evidence="4" type="ORF">Y38E10A.7</name>
</gene>
<dbReference type="PIR" id="T26657">
    <property type="entry name" value="T26657"/>
</dbReference>
<dbReference type="PANTHER" id="PTHR32015:SF7">
    <property type="entry name" value="LIPASE RELATED"/>
    <property type="match status" value="1"/>
</dbReference>
<evidence type="ECO:0007829" key="5">
    <source>
        <dbReference type="PeptideAtlas" id="Q9NAK4"/>
    </source>
</evidence>
<dbReference type="GO" id="GO:0016298">
    <property type="term" value="F:lipase activity"/>
    <property type="evidence" value="ECO:0000318"/>
    <property type="project" value="GO_Central"/>
</dbReference>
<dbReference type="PANTHER" id="PTHR32015">
    <property type="entry name" value="FASTING INDUCED LIPASE"/>
    <property type="match status" value="1"/>
</dbReference>
<dbReference type="OMA" id="VAMECEF"/>
<evidence type="ECO:0000256" key="1">
    <source>
        <dbReference type="SAM" id="SignalP"/>
    </source>
</evidence>
<evidence type="ECO:0000313" key="2">
    <source>
        <dbReference type="EMBL" id="CAB54398.1"/>
    </source>
</evidence>
<reference evidence="2 3" key="1">
    <citation type="journal article" date="1998" name="Science">
        <title>Genome sequence of the nematode C. elegans: a platform for investigating biology.</title>
        <authorList>
            <consortium name="The C. elegans sequencing consortium"/>
            <person name="Sulson J.E."/>
            <person name="Waterston R."/>
        </authorList>
    </citation>
    <scope>NUCLEOTIDE SEQUENCE [LARGE SCALE GENOMIC DNA]</scope>
    <source>
        <strain evidence="2 3">Bristol N2</strain>
    </source>
</reference>
<dbReference type="InterPro" id="IPR029058">
    <property type="entry name" value="AB_hydrolase_fold"/>
</dbReference>
<evidence type="ECO:0000313" key="3">
    <source>
        <dbReference type="Proteomes" id="UP000001940"/>
    </source>
</evidence>